<dbReference type="Proteomes" id="UP001560019">
    <property type="component" value="Unassembled WGS sequence"/>
</dbReference>
<dbReference type="InterPro" id="IPR007488">
    <property type="entry name" value="DUF535"/>
</dbReference>
<sequence>MDLITTTRILWRTADRSLPRRRPGDARNRARLVAAGLAHRGRVVRMLEAPPDGALGRVLAERPETLGVLIWPYLCAGWGVAERLDRMTAHYAEIDQLGLPFPFSIDQRLVLADLDALYPGLRIVLDQPRWLMREGVLSVNLFVGSFRAFSIAFAPERAADGRRRVLIGGVQGRNREGVTDLYRDLTKAAHGLRPRDFTLELVRILCRYMQADTLLGVSEAMRHHRHPYFGKTQFPQDYDAIWQDRGGVPDGPEFYRLSATPERRDMDTLKAKKRSLYRRRYAFLDALEAQVLADLPGLVPVCFPDS</sequence>
<name>A0ABV3XXY3_9RHOB</name>
<dbReference type="PANTHER" id="PTHR38785:SF1">
    <property type="entry name" value="HOMOLOG OF VIRK"/>
    <property type="match status" value="1"/>
</dbReference>
<dbReference type="RefSeq" id="WP_125403196.1">
    <property type="nucleotide sequence ID" value="NZ_JBEHHI010000005.1"/>
</dbReference>
<keyword evidence="2" id="KW-1185">Reference proteome</keyword>
<accession>A0ABV3XXY3</accession>
<dbReference type="EMBL" id="JBEHHI010000005">
    <property type="protein sequence ID" value="MEX5730236.1"/>
    <property type="molecule type" value="Genomic_DNA"/>
</dbReference>
<gene>
    <name evidence="1" type="ORF">Ga0609869_003589</name>
</gene>
<dbReference type="PANTHER" id="PTHR38785">
    <property type="entry name" value="HOMOLOG OF VIRK"/>
    <property type="match status" value="1"/>
</dbReference>
<proteinExistence type="predicted"/>
<comment type="caution">
    <text evidence="1">The sequence shown here is derived from an EMBL/GenBank/DDBJ whole genome shotgun (WGS) entry which is preliminary data.</text>
</comment>
<organism evidence="1 2">
    <name type="scientific">Rhodovulum iodosum</name>
    <dbReference type="NCBI Taxonomy" id="68291"/>
    <lineage>
        <taxon>Bacteria</taxon>
        <taxon>Pseudomonadati</taxon>
        <taxon>Pseudomonadota</taxon>
        <taxon>Alphaproteobacteria</taxon>
        <taxon>Rhodobacterales</taxon>
        <taxon>Paracoccaceae</taxon>
        <taxon>Rhodovulum</taxon>
    </lineage>
</organism>
<protein>
    <recommendedName>
        <fullName evidence="3">DUF535 domain-containing protein</fullName>
    </recommendedName>
</protein>
<evidence type="ECO:0000313" key="1">
    <source>
        <dbReference type="EMBL" id="MEX5730236.1"/>
    </source>
</evidence>
<evidence type="ECO:0008006" key="3">
    <source>
        <dbReference type="Google" id="ProtNLM"/>
    </source>
</evidence>
<evidence type="ECO:0000313" key="2">
    <source>
        <dbReference type="Proteomes" id="UP001560019"/>
    </source>
</evidence>
<reference evidence="1 2" key="1">
    <citation type="submission" date="2024-06" db="EMBL/GenBank/DDBJ databases">
        <title>Genome of Rhodovulum iodosum, a marine photoferrotroph.</title>
        <authorList>
            <person name="Bianchini G."/>
            <person name="Nikeleit V."/>
            <person name="Kappler A."/>
            <person name="Bryce C."/>
            <person name="Sanchez-Baracaldo P."/>
        </authorList>
    </citation>
    <scope>NUCLEOTIDE SEQUENCE [LARGE SCALE GENOMIC DNA]</scope>
    <source>
        <strain evidence="1 2">UT/N1</strain>
    </source>
</reference>
<dbReference type="Pfam" id="PF04393">
    <property type="entry name" value="DUF535"/>
    <property type="match status" value="1"/>
</dbReference>